<dbReference type="InterPro" id="IPR051200">
    <property type="entry name" value="Host-pathogen_enzymatic-act"/>
</dbReference>
<evidence type="ECO:0000256" key="1">
    <source>
        <dbReference type="SAM" id="SignalP"/>
    </source>
</evidence>
<keyword evidence="1" id="KW-0732">Signal</keyword>
<proteinExistence type="predicted"/>
<comment type="caution">
    <text evidence="2">The sequence shown here is derived from an EMBL/GenBank/DDBJ whole genome shotgun (WGS) entry which is preliminary data.</text>
</comment>
<gene>
    <name evidence="2" type="ORF">IAB08_05435</name>
</gene>
<dbReference type="EMBL" id="JADIMZ010000085">
    <property type="protein sequence ID" value="MBO8432717.1"/>
    <property type="molecule type" value="Genomic_DNA"/>
</dbReference>
<sequence>MRIRLILLAGALLSLFCSCDPPEPADPGNPPVIDNPVVVDTLPDSTVVMANHIVYVLCEGLYGMNNSTLYSREMQTGESKRDVFREKNARGLGDTGNDMGIYGSKLYIVMNGSNLIEVVDARTALSLKQIPLVDAQGIGRQPRYIAFSDGKAYVCNFDNTVCRIDTATLEVEAVTEVGRDPDGICVCGDYLFVSNSGGLDFPDCDNTVSVVDLASFKEIKKIEVGRNPYTIEADAQGFVYVCTRGDYEGFNQKSVQGGFSARGDFKEQGLAGGAGLGSEKLKRAAKESKSEGYNFYRIDPESLSVDYVFDIPVLSFCIAGDTAYLYHYDYNTSQSWIRVMDLRTQTLLPGEFITDGTKVQTPYAIAYDPNMDRIYIGDAYNYMISGSVYCFSREGRQQFALHNVGLNPSSFAFLATVDSIGS</sequence>
<evidence type="ECO:0000313" key="2">
    <source>
        <dbReference type="EMBL" id="MBO8432717.1"/>
    </source>
</evidence>
<dbReference type="Gene3D" id="2.130.10.10">
    <property type="entry name" value="YVTN repeat-like/Quinoprotein amine dehydrogenase"/>
    <property type="match status" value="2"/>
</dbReference>
<organism evidence="2 3">
    <name type="scientific">Candidatus Pullibacteroides excrementavium</name>
    <dbReference type="NCBI Taxonomy" id="2840905"/>
    <lineage>
        <taxon>Bacteria</taxon>
        <taxon>Pseudomonadati</taxon>
        <taxon>Bacteroidota</taxon>
        <taxon>Bacteroidia</taxon>
        <taxon>Bacteroidales</taxon>
        <taxon>Candidatus Pullibacteroides</taxon>
    </lineage>
</organism>
<dbReference type="InterPro" id="IPR015943">
    <property type="entry name" value="WD40/YVTN_repeat-like_dom_sf"/>
</dbReference>
<feature type="signal peptide" evidence="1">
    <location>
        <begin position="1"/>
        <end position="19"/>
    </location>
</feature>
<reference evidence="2" key="1">
    <citation type="submission" date="2020-10" db="EMBL/GenBank/DDBJ databases">
        <authorList>
            <person name="Gilroy R."/>
        </authorList>
    </citation>
    <scope>NUCLEOTIDE SEQUENCE</scope>
    <source>
        <strain evidence="2">2889</strain>
    </source>
</reference>
<dbReference type="InterPro" id="IPR031815">
    <property type="entry name" value="DUF5074"/>
</dbReference>
<dbReference type="PANTHER" id="PTHR47197:SF3">
    <property type="entry name" value="DIHYDRO-HEME D1 DEHYDROGENASE"/>
    <property type="match status" value="1"/>
</dbReference>
<accession>A0A9D9DT48</accession>
<dbReference type="AlphaFoldDB" id="A0A9D9DT48"/>
<dbReference type="SUPFAM" id="SSF75011">
    <property type="entry name" value="3-carboxy-cis,cis-mucoante lactonizing enzyme"/>
    <property type="match status" value="1"/>
</dbReference>
<dbReference type="PANTHER" id="PTHR47197">
    <property type="entry name" value="PROTEIN NIRF"/>
    <property type="match status" value="1"/>
</dbReference>
<protein>
    <submittedName>
        <fullName evidence="2">YncE family protein</fullName>
    </submittedName>
</protein>
<reference evidence="2" key="2">
    <citation type="journal article" date="2021" name="PeerJ">
        <title>Extensive microbial diversity within the chicken gut microbiome revealed by metagenomics and culture.</title>
        <authorList>
            <person name="Gilroy R."/>
            <person name="Ravi A."/>
            <person name="Getino M."/>
            <person name="Pursley I."/>
            <person name="Horton D.L."/>
            <person name="Alikhan N.F."/>
            <person name="Baker D."/>
            <person name="Gharbi K."/>
            <person name="Hall N."/>
            <person name="Watson M."/>
            <person name="Adriaenssens E.M."/>
            <person name="Foster-Nyarko E."/>
            <person name="Jarju S."/>
            <person name="Secka A."/>
            <person name="Antonio M."/>
            <person name="Oren A."/>
            <person name="Chaudhuri R.R."/>
            <person name="La Ragione R."/>
            <person name="Hildebrand F."/>
            <person name="Pallen M.J."/>
        </authorList>
    </citation>
    <scope>NUCLEOTIDE SEQUENCE</scope>
    <source>
        <strain evidence="2">2889</strain>
    </source>
</reference>
<dbReference type="Pfam" id="PF16819">
    <property type="entry name" value="DUF5074"/>
    <property type="match status" value="1"/>
</dbReference>
<dbReference type="Proteomes" id="UP000823612">
    <property type="component" value="Unassembled WGS sequence"/>
</dbReference>
<dbReference type="PROSITE" id="PS51257">
    <property type="entry name" value="PROKAR_LIPOPROTEIN"/>
    <property type="match status" value="1"/>
</dbReference>
<feature type="chain" id="PRO_5039592549" evidence="1">
    <location>
        <begin position="20"/>
        <end position="422"/>
    </location>
</feature>
<name>A0A9D9DT48_9BACT</name>
<evidence type="ECO:0000313" key="3">
    <source>
        <dbReference type="Proteomes" id="UP000823612"/>
    </source>
</evidence>